<dbReference type="InterPro" id="IPR050835">
    <property type="entry name" value="ABC_transporter_sub-D"/>
</dbReference>
<comment type="caution">
    <text evidence="8">The sequence shown here is derived from an EMBL/GenBank/DDBJ whole genome shotgun (WGS) entry which is preliminary data.</text>
</comment>
<dbReference type="InterPro" id="IPR003439">
    <property type="entry name" value="ABC_transporter-like_ATP-bd"/>
</dbReference>
<sequence>MYMRPGELTFYKANRVGEHRIENFSHQLTSDVDHFSICFTEVLSDSLKPMADFLVYSVLLTQSQGLATPLTLYAWFACATLISDRVSPSWGELAATKQHLEGRFVRCHAHLIESCEQVAFLGGEEPEKHVLDCTFDKLLAHVWRSLDLSFRAEVVTQYLKKYFPTVIGLYLIARPLRLRSASSPTGGLSSDQVAQYFTSSWQNLTVFASAIQFLVLRQALLNASRRLETLSGYAGRVSRLMGGLEQRPPVLQEELELARRGAHPPELLEGPTLKFEHDLNLCVEPGQRVLITGENGCGKSSLFRVMRRLWPLVEGRITMPSGKIHFLTQASFVPVGTLRDVVIYPQSSSEMLSQGRTDREVHACLRWAFVSPQVIRDGRAQLEFSEKHGRVVRPELGDVMDWRKELSPGQKQRLAFARLFYHRPAYSGVCPPPTYAILDECTNGVSPDVEHELYSRCAKLKLGVLSIAHKTELKLFHDYELHYNADAHGSWTLSQCSETLDK</sequence>
<dbReference type="EMBL" id="CAUYUJ010018230">
    <property type="protein sequence ID" value="CAK0881815.1"/>
    <property type="molecule type" value="Genomic_DNA"/>
</dbReference>
<dbReference type="PANTHER" id="PTHR11384">
    <property type="entry name" value="ATP-BINDING CASSETTE, SUB-FAMILY D MEMBER"/>
    <property type="match status" value="1"/>
</dbReference>
<evidence type="ECO:0000256" key="5">
    <source>
        <dbReference type="ARBA" id="ARBA00023136"/>
    </source>
</evidence>
<keyword evidence="5" id="KW-0472">Membrane</keyword>
<evidence type="ECO:0000259" key="7">
    <source>
        <dbReference type="Pfam" id="PF06472"/>
    </source>
</evidence>
<reference evidence="8" key="1">
    <citation type="submission" date="2023-10" db="EMBL/GenBank/DDBJ databases">
        <authorList>
            <person name="Chen Y."/>
            <person name="Shah S."/>
            <person name="Dougan E. K."/>
            <person name="Thang M."/>
            <person name="Chan C."/>
        </authorList>
    </citation>
    <scope>NUCLEOTIDE SEQUENCE [LARGE SCALE GENOMIC DNA]</scope>
</reference>
<evidence type="ECO:0000256" key="2">
    <source>
        <dbReference type="ARBA" id="ARBA00022448"/>
    </source>
</evidence>
<accession>A0ABN9W9M5</accession>
<dbReference type="PANTHER" id="PTHR11384:SF67">
    <property type="entry name" value="ATP-BINDING CASSETTE SUB-FAMILY D MEMBER 1"/>
    <property type="match status" value="1"/>
</dbReference>
<name>A0ABN9W9M5_9DINO</name>
<evidence type="ECO:0008006" key="10">
    <source>
        <dbReference type="Google" id="ProtNLM"/>
    </source>
</evidence>
<evidence type="ECO:0000256" key="1">
    <source>
        <dbReference type="ARBA" id="ARBA00008575"/>
    </source>
</evidence>
<dbReference type="InterPro" id="IPR017871">
    <property type="entry name" value="ABC_transporter-like_CS"/>
</dbReference>
<evidence type="ECO:0000259" key="6">
    <source>
        <dbReference type="Pfam" id="PF00005"/>
    </source>
</evidence>
<evidence type="ECO:0000256" key="3">
    <source>
        <dbReference type="ARBA" id="ARBA00022692"/>
    </source>
</evidence>
<evidence type="ECO:0000313" key="9">
    <source>
        <dbReference type="Proteomes" id="UP001189429"/>
    </source>
</evidence>
<dbReference type="InterPro" id="IPR027417">
    <property type="entry name" value="P-loop_NTPase"/>
</dbReference>
<keyword evidence="9" id="KW-1185">Reference proteome</keyword>
<dbReference type="Pfam" id="PF00005">
    <property type="entry name" value="ABC_tran"/>
    <property type="match status" value="1"/>
</dbReference>
<protein>
    <recommendedName>
        <fullName evidence="10">ABC transporter domain-containing protein</fullName>
    </recommendedName>
</protein>
<dbReference type="InterPro" id="IPR011527">
    <property type="entry name" value="ABC1_TM_dom"/>
</dbReference>
<feature type="domain" description="ABC transporter" evidence="6">
    <location>
        <begin position="277"/>
        <end position="425"/>
    </location>
</feature>
<keyword evidence="2" id="KW-0813">Transport</keyword>
<keyword evidence="3" id="KW-0812">Transmembrane</keyword>
<proteinExistence type="inferred from homology"/>
<evidence type="ECO:0000256" key="4">
    <source>
        <dbReference type="ARBA" id="ARBA00022989"/>
    </source>
</evidence>
<keyword evidence="4" id="KW-1133">Transmembrane helix</keyword>
<comment type="similarity">
    <text evidence="1">Belongs to the ABC transporter superfamily. ABCD family. Peroxisomal fatty acyl CoA transporter (TC 3.A.1.203) subfamily.</text>
</comment>
<evidence type="ECO:0000313" key="8">
    <source>
        <dbReference type="EMBL" id="CAK0881815.1"/>
    </source>
</evidence>
<organism evidence="8 9">
    <name type="scientific">Prorocentrum cordatum</name>
    <dbReference type="NCBI Taxonomy" id="2364126"/>
    <lineage>
        <taxon>Eukaryota</taxon>
        <taxon>Sar</taxon>
        <taxon>Alveolata</taxon>
        <taxon>Dinophyceae</taxon>
        <taxon>Prorocentrales</taxon>
        <taxon>Prorocentraceae</taxon>
        <taxon>Prorocentrum</taxon>
    </lineage>
</organism>
<gene>
    <name evidence="8" type="ORF">PCOR1329_LOCUS64528</name>
</gene>
<dbReference type="SUPFAM" id="SSF52540">
    <property type="entry name" value="P-loop containing nucleoside triphosphate hydrolases"/>
    <property type="match status" value="1"/>
</dbReference>
<feature type="domain" description="ABC transmembrane type-1" evidence="7">
    <location>
        <begin position="8"/>
        <end position="175"/>
    </location>
</feature>
<dbReference type="Proteomes" id="UP001189429">
    <property type="component" value="Unassembled WGS sequence"/>
</dbReference>
<dbReference type="Gene3D" id="3.40.50.300">
    <property type="entry name" value="P-loop containing nucleotide triphosphate hydrolases"/>
    <property type="match status" value="1"/>
</dbReference>
<feature type="non-terminal residue" evidence="8">
    <location>
        <position position="502"/>
    </location>
</feature>
<dbReference type="PROSITE" id="PS00211">
    <property type="entry name" value="ABC_TRANSPORTER_1"/>
    <property type="match status" value="1"/>
</dbReference>
<dbReference type="Pfam" id="PF06472">
    <property type="entry name" value="ABC_membrane_2"/>
    <property type="match status" value="1"/>
</dbReference>